<proteinExistence type="predicted"/>
<accession>A0A1I7TL53</accession>
<dbReference type="WBParaSite" id="Csp11.Scaffold628.g6996.t1">
    <property type="protein sequence ID" value="Csp11.Scaffold628.g6996.t1"/>
    <property type="gene ID" value="Csp11.Scaffold628.g6996"/>
</dbReference>
<keyword evidence="1" id="KW-1185">Reference proteome</keyword>
<sequence>MAAQMFDNETAINISWSFLSFTRNQCPQFFPILVRHHKTDNRVIEVHGKEVMLGLTEPFRTDKHREDEFMVGMHRIFLIVDRFEDYNKYSLEKKDTFENKKGVEDKEASRYTQKVFTHPKY</sequence>
<dbReference type="AlphaFoldDB" id="A0A1I7TL53"/>
<dbReference type="Proteomes" id="UP000095282">
    <property type="component" value="Unplaced"/>
</dbReference>
<evidence type="ECO:0000313" key="2">
    <source>
        <dbReference type="WBParaSite" id="Csp11.Scaffold628.g6996.t1"/>
    </source>
</evidence>
<organism evidence="1 2">
    <name type="scientific">Caenorhabditis tropicalis</name>
    <dbReference type="NCBI Taxonomy" id="1561998"/>
    <lineage>
        <taxon>Eukaryota</taxon>
        <taxon>Metazoa</taxon>
        <taxon>Ecdysozoa</taxon>
        <taxon>Nematoda</taxon>
        <taxon>Chromadorea</taxon>
        <taxon>Rhabditida</taxon>
        <taxon>Rhabditina</taxon>
        <taxon>Rhabditomorpha</taxon>
        <taxon>Rhabditoidea</taxon>
        <taxon>Rhabditidae</taxon>
        <taxon>Peloderinae</taxon>
        <taxon>Caenorhabditis</taxon>
    </lineage>
</organism>
<name>A0A1I7TL53_9PELO</name>
<evidence type="ECO:0000313" key="1">
    <source>
        <dbReference type="Proteomes" id="UP000095282"/>
    </source>
</evidence>
<protein>
    <submittedName>
        <fullName evidence="2">Protein yippee-like</fullName>
    </submittedName>
</protein>
<reference evidence="2" key="1">
    <citation type="submission" date="2016-11" db="UniProtKB">
        <authorList>
            <consortium name="WormBaseParasite"/>
        </authorList>
    </citation>
    <scope>IDENTIFICATION</scope>
</reference>